<keyword evidence="1" id="KW-0812">Transmembrane</keyword>
<evidence type="ECO:0000313" key="3">
    <source>
        <dbReference type="Proteomes" id="UP001575652"/>
    </source>
</evidence>
<feature type="transmembrane region" description="Helical" evidence="1">
    <location>
        <begin position="72"/>
        <end position="91"/>
    </location>
</feature>
<sequence length="136" mass="14448">MLPIEAFVAAGGWSFVAYAPLTLLAMAVMAVSDGDPTVVAIWLILLLAWAILLLPFMAVAALLALLLRRVPAVWHVPAFGAVFFLLAYGVWSLAFPEPSGNLGSALMVGAAAGVPAAFARFKTRRYEIRGMEAHHG</sequence>
<feature type="transmembrane region" description="Helical" evidence="1">
    <location>
        <begin position="40"/>
        <end position="65"/>
    </location>
</feature>
<feature type="transmembrane region" description="Helical" evidence="1">
    <location>
        <begin position="103"/>
        <end position="121"/>
    </location>
</feature>
<reference evidence="2 3" key="1">
    <citation type="submission" date="2024-09" db="EMBL/GenBank/DDBJ databases">
        <authorList>
            <person name="Salinas-Garcia M.A."/>
            <person name="Prieme A."/>
        </authorList>
    </citation>
    <scope>NUCLEOTIDE SEQUENCE [LARGE SCALE GENOMIC DNA]</scope>
    <source>
        <strain evidence="2 3">DSM 21081</strain>
    </source>
</reference>
<comment type="caution">
    <text evidence="2">The sequence shown here is derived from an EMBL/GenBank/DDBJ whole genome shotgun (WGS) entry which is preliminary data.</text>
</comment>
<protein>
    <submittedName>
        <fullName evidence="2">Uncharacterized protein</fullName>
    </submittedName>
</protein>
<proteinExistence type="predicted"/>
<dbReference type="RefSeq" id="WP_373972903.1">
    <property type="nucleotide sequence ID" value="NZ_JBHDLJ010000013.1"/>
</dbReference>
<feature type="transmembrane region" description="Helical" evidence="1">
    <location>
        <begin position="7"/>
        <end position="28"/>
    </location>
</feature>
<evidence type="ECO:0000256" key="1">
    <source>
        <dbReference type="SAM" id="Phobius"/>
    </source>
</evidence>
<name>A0ABV4UPZ0_9MICC</name>
<keyword evidence="3" id="KW-1185">Reference proteome</keyword>
<dbReference type="EMBL" id="JBHDLJ010000013">
    <property type="protein sequence ID" value="MFB0835730.1"/>
    <property type="molecule type" value="Genomic_DNA"/>
</dbReference>
<dbReference type="Proteomes" id="UP001575652">
    <property type="component" value="Unassembled WGS sequence"/>
</dbReference>
<organism evidence="2 3">
    <name type="scientific">Arthrobacter halodurans</name>
    <dbReference type="NCBI Taxonomy" id="516699"/>
    <lineage>
        <taxon>Bacteria</taxon>
        <taxon>Bacillati</taxon>
        <taxon>Actinomycetota</taxon>
        <taxon>Actinomycetes</taxon>
        <taxon>Micrococcales</taxon>
        <taxon>Micrococcaceae</taxon>
        <taxon>Arthrobacter</taxon>
    </lineage>
</organism>
<keyword evidence="1" id="KW-0472">Membrane</keyword>
<keyword evidence="1" id="KW-1133">Transmembrane helix</keyword>
<accession>A0ABV4UPZ0</accession>
<evidence type="ECO:0000313" key="2">
    <source>
        <dbReference type="EMBL" id="MFB0835730.1"/>
    </source>
</evidence>
<gene>
    <name evidence="2" type="ORF">ACETWP_14155</name>
</gene>